<proteinExistence type="inferred from homology"/>
<dbReference type="PANTHER" id="PTHR11740:SF0">
    <property type="entry name" value="CASEIN KINASE II SUBUNIT BETA"/>
    <property type="match status" value="1"/>
</dbReference>
<reference evidence="3" key="1">
    <citation type="submission" date="2023-06" db="EMBL/GenBank/DDBJ databases">
        <authorList>
            <person name="Delattre M."/>
        </authorList>
    </citation>
    <scope>NUCLEOTIDE SEQUENCE</scope>
    <source>
        <strain evidence="3">AF72</strain>
    </source>
</reference>
<evidence type="ECO:0000256" key="1">
    <source>
        <dbReference type="ARBA" id="ARBA00006941"/>
    </source>
</evidence>
<dbReference type="SUPFAM" id="SSF57798">
    <property type="entry name" value="Casein kinase II beta subunit"/>
    <property type="match status" value="1"/>
</dbReference>
<dbReference type="Gene3D" id="2.20.25.20">
    <property type="match status" value="1"/>
</dbReference>
<dbReference type="PRINTS" id="PR00472">
    <property type="entry name" value="CASNKINASEII"/>
</dbReference>
<dbReference type="PANTHER" id="PTHR11740">
    <property type="entry name" value="CASEIN KINASE II SUBUNIT BETA"/>
    <property type="match status" value="1"/>
</dbReference>
<sequence>MTTDDVPEIPTARKAVVLEPVTWLQSILARKANWWMCEIDMDYIMDPFNAVGIDEQVSLARSGLALLRRRDRPIDKIADDLAADAINVYGLLHARYILTKDGIRKMMNKNLRREFGCCSKVGCQMEALYPTGLYDEVGRSRVKLYCPRCRELYHAEANVTLDGAFFGTSFPHNIYFERRDLLRPTPIHIVLKKPFQVVNSENQSRRRVVAAEQRLALGHAK</sequence>
<protein>
    <recommendedName>
        <fullName evidence="2">Casein kinase II subunit beta</fullName>
        <shortName evidence="2">CK II beta</shortName>
    </recommendedName>
</protein>
<keyword evidence="4" id="KW-1185">Reference proteome</keyword>
<evidence type="ECO:0000256" key="2">
    <source>
        <dbReference type="RuleBase" id="RU361268"/>
    </source>
</evidence>
<dbReference type="AlphaFoldDB" id="A0AA36D6Z0"/>
<dbReference type="Gene3D" id="1.10.1820.10">
    <property type="entry name" value="protein kinase ck2 holoenzyme, chain C, domain 1"/>
    <property type="match status" value="1"/>
</dbReference>
<name>A0AA36D6Z0_9BILA</name>
<dbReference type="Proteomes" id="UP001177023">
    <property type="component" value="Unassembled WGS sequence"/>
</dbReference>
<dbReference type="GO" id="GO:0005737">
    <property type="term" value="C:cytoplasm"/>
    <property type="evidence" value="ECO:0007669"/>
    <property type="project" value="TreeGrafter"/>
</dbReference>
<dbReference type="InterPro" id="IPR016149">
    <property type="entry name" value="Casein_kin_II_reg-sub_N"/>
</dbReference>
<dbReference type="EMBL" id="CATQJA010002662">
    <property type="protein sequence ID" value="CAJ0580929.1"/>
    <property type="molecule type" value="Genomic_DNA"/>
</dbReference>
<accession>A0AA36D6Z0</accession>
<evidence type="ECO:0000313" key="4">
    <source>
        <dbReference type="Proteomes" id="UP001177023"/>
    </source>
</evidence>
<comment type="caution">
    <text evidence="3">The sequence shown here is derived from an EMBL/GenBank/DDBJ whole genome shotgun (WGS) entry which is preliminary data.</text>
</comment>
<gene>
    <name evidence="3" type="ORF">MSPICULIGERA_LOCUS19103</name>
</gene>
<comment type="similarity">
    <text evidence="1 2">Belongs to the casein kinase 2 subunit beta family.</text>
</comment>
<organism evidence="3 4">
    <name type="scientific">Mesorhabditis spiculigera</name>
    <dbReference type="NCBI Taxonomy" id="96644"/>
    <lineage>
        <taxon>Eukaryota</taxon>
        <taxon>Metazoa</taxon>
        <taxon>Ecdysozoa</taxon>
        <taxon>Nematoda</taxon>
        <taxon>Chromadorea</taxon>
        <taxon>Rhabditida</taxon>
        <taxon>Rhabditina</taxon>
        <taxon>Rhabditomorpha</taxon>
        <taxon>Rhabditoidea</taxon>
        <taxon>Rhabditidae</taxon>
        <taxon>Mesorhabditinae</taxon>
        <taxon>Mesorhabditis</taxon>
    </lineage>
</organism>
<dbReference type="InterPro" id="IPR035991">
    <property type="entry name" value="Casein_kinase_II_beta-like"/>
</dbReference>
<dbReference type="Pfam" id="PF01214">
    <property type="entry name" value="CK_II_beta"/>
    <property type="match status" value="1"/>
</dbReference>
<dbReference type="InterPro" id="IPR000704">
    <property type="entry name" value="Casein_kinase_II_reg-sub"/>
</dbReference>
<feature type="non-terminal residue" evidence="3">
    <location>
        <position position="1"/>
    </location>
</feature>
<dbReference type="FunFam" id="2.20.25.20:FF:000001">
    <property type="entry name" value="Casein kinase II subunit beta"/>
    <property type="match status" value="1"/>
</dbReference>
<dbReference type="SMART" id="SM01085">
    <property type="entry name" value="CK_II_beta"/>
    <property type="match status" value="1"/>
</dbReference>
<dbReference type="GO" id="GO:0005956">
    <property type="term" value="C:protein kinase CK2 complex"/>
    <property type="evidence" value="ECO:0007669"/>
    <property type="project" value="UniProtKB-UniRule"/>
</dbReference>
<dbReference type="GO" id="GO:0019887">
    <property type="term" value="F:protein kinase regulator activity"/>
    <property type="evidence" value="ECO:0007669"/>
    <property type="project" value="InterPro"/>
</dbReference>
<evidence type="ECO:0000313" key="3">
    <source>
        <dbReference type="EMBL" id="CAJ0580929.1"/>
    </source>
</evidence>
<comment type="subunit">
    <text evidence="2">Tetramer of two alpha and two beta subunits.</text>
</comment>